<feature type="transmembrane region" description="Helical" evidence="5">
    <location>
        <begin position="153"/>
        <end position="174"/>
    </location>
</feature>
<accession>A0A1P8UAU9</accession>
<evidence type="ECO:0000256" key="2">
    <source>
        <dbReference type="ARBA" id="ARBA00022525"/>
    </source>
</evidence>
<keyword evidence="3 6" id="KW-0732">Signal</keyword>
<name>A0A1P8UAU9_9MICO</name>
<proteinExistence type="predicted"/>
<dbReference type="OrthoDB" id="5083644at2"/>
<dbReference type="InterPro" id="IPR019931">
    <property type="entry name" value="LPXTG_anchor"/>
</dbReference>
<dbReference type="Proteomes" id="UP000187185">
    <property type="component" value="Chromosome"/>
</dbReference>
<evidence type="ECO:0000313" key="9">
    <source>
        <dbReference type="Proteomes" id="UP000187185"/>
    </source>
</evidence>
<evidence type="ECO:0000256" key="5">
    <source>
        <dbReference type="SAM" id="Phobius"/>
    </source>
</evidence>
<evidence type="ECO:0000256" key="4">
    <source>
        <dbReference type="ARBA" id="ARBA00023088"/>
    </source>
</evidence>
<feature type="domain" description="Gram-positive cocci surface proteins LPxTG" evidence="7">
    <location>
        <begin position="143"/>
        <end position="179"/>
    </location>
</feature>
<evidence type="ECO:0000256" key="6">
    <source>
        <dbReference type="SAM" id="SignalP"/>
    </source>
</evidence>
<keyword evidence="5" id="KW-1133">Transmembrane helix</keyword>
<reference evidence="8 9" key="1">
    <citation type="submission" date="2016-12" db="EMBL/GenBank/DDBJ databases">
        <title>Complete genome sequence of Microbacterium aurum KACC 15219.</title>
        <authorList>
            <person name="Jung Y."/>
            <person name="Shin J.-H."/>
            <person name="Lee Y.-J."/>
            <person name="Yi H."/>
            <person name="Bahn Y.-S."/>
            <person name="Kim J.F."/>
            <person name="Lee D.-W."/>
        </authorList>
    </citation>
    <scope>NUCLEOTIDE SEQUENCE [LARGE SCALE GENOMIC DNA]</scope>
    <source>
        <strain evidence="8 9">KACC 15219</strain>
    </source>
</reference>
<keyword evidence="2" id="KW-0964">Secreted</keyword>
<protein>
    <recommendedName>
        <fullName evidence="7">Gram-positive cocci surface proteins LPxTG domain-containing protein</fullName>
    </recommendedName>
</protein>
<dbReference type="NCBIfam" id="TIGR01167">
    <property type="entry name" value="LPXTG_anchor"/>
    <property type="match status" value="1"/>
</dbReference>
<dbReference type="RefSeq" id="WP_076691622.1">
    <property type="nucleotide sequence ID" value="NZ_CP018762.1"/>
</dbReference>
<dbReference type="PROSITE" id="PS50847">
    <property type="entry name" value="GRAM_POS_ANCHORING"/>
    <property type="match status" value="1"/>
</dbReference>
<keyword evidence="4" id="KW-0572">Peptidoglycan-anchor</keyword>
<keyword evidence="1" id="KW-0134">Cell wall</keyword>
<evidence type="ECO:0000256" key="3">
    <source>
        <dbReference type="ARBA" id="ARBA00022729"/>
    </source>
</evidence>
<sequence>MTRRTLHAALAAALVGAGLFAAPTAAQASTIYPPSDACQVSPSTAAPGASFAFSCAADTFGANEPVKITITGENGSGATFGFVRFAVTTGAYDTTSGAEGQLPDTTITLPSDASGIYNIAAVSATSAGGTASVTVSAVDGSALPSTGGDGLNVALWAGGGVLLLAGGAMAIIAARRRSR</sequence>
<feature type="signal peptide" evidence="6">
    <location>
        <begin position="1"/>
        <end position="28"/>
    </location>
</feature>
<organism evidence="8 9">
    <name type="scientific">Microbacterium aurum</name>
    <dbReference type="NCBI Taxonomy" id="36805"/>
    <lineage>
        <taxon>Bacteria</taxon>
        <taxon>Bacillati</taxon>
        <taxon>Actinomycetota</taxon>
        <taxon>Actinomycetes</taxon>
        <taxon>Micrococcales</taxon>
        <taxon>Microbacteriaceae</taxon>
        <taxon>Microbacterium</taxon>
    </lineage>
</organism>
<gene>
    <name evidence="8" type="ORF">BOH66_14055</name>
</gene>
<evidence type="ECO:0000256" key="1">
    <source>
        <dbReference type="ARBA" id="ARBA00022512"/>
    </source>
</evidence>
<keyword evidence="5" id="KW-0812">Transmembrane</keyword>
<dbReference type="EMBL" id="CP018762">
    <property type="protein sequence ID" value="APZ35244.1"/>
    <property type="molecule type" value="Genomic_DNA"/>
</dbReference>
<evidence type="ECO:0000313" key="8">
    <source>
        <dbReference type="EMBL" id="APZ35244.1"/>
    </source>
</evidence>
<keyword evidence="9" id="KW-1185">Reference proteome</keyword>
<evidence type="ECO:0000259" key="7">
    <source>
        <dbReference type="PROSITE" id="PS50847"/>
    </source>
</evidence>
<dbReference type="STRING" id="36805.BOH66_14055"/>
<feature type="chain" id="PRO_5012433403" description="Gram-positive cocci surface proteins LPxTG domain-containing protein" evidence="6">
    <location>
        <begin position="29"/>
        <end position="179"/>
    </location>
</feature>
<dbReference type="AlphaFoldDB" id="A0A1P8UAU9"/>
<dbReference type="KEGG" id="maur:BOH66_14055"/>
<keyword evidence="5" id="KW-0472">Membrane</keyword>